<evidence type="ECO:0000313" key="2">
    <source>
        <dbReference type="EMBL" id="GBP22126.1"/>
    </source>
</evidence>
<feature type="region of interest" description="Disordered" evidence="1">
    <location>
        <begin position="1"/>
        <end position="24"/>
    </location>
</feature>
<accession>A0A4C1U8C7</accession>
<dbReference type="Proteomes" id="UP000299102">
    <property type="component" value="Unassembled WGS sequence"/>
</dbReference>
<dbReference type="EMBL" id="BGZK01000137">
    <property type="protein sequence ID" value="GBP22126.1"/>
    <property type="molecule type" value="Genomic_DNA"/>
</dbReference>
<reference evidence="2 3" key="1">
    <citation type="journal article" date="2019" name="Commun. Biol.">
        <title>The bagworm genome reveals a unique fibroin gene that provides high tensile strength.</title>
        <authorList>
            <person name="Kono N."/>
            <person name="Nakamura H."/>
            <person name="Ohtoshi R."/>
            <person name="Tomita M."/>
            <person name="Numata K."/>
            <person name="Arakawa K."/>
        </authorList>
    </citation>
    <scope>NUCLEOTIDE SEQUENCE [LARGE SCALE GENOMIC DNA]</scope>
</reference>
<dbReference type="AlphaFoldDB" id="A0A4C1U8C7"/>
<protein>
    <submittedName>
        <fullName evidence="2">Uncharacterized protein</fullName>
    </submittedName>
</protein>
<proteinExistence type="predicted"/>
<gene>
    <name evidence="2" type="ORF">EVAR_10635_1</name>
</gene>
<comment type="caution">
    <text evidence="2">The sequence shown here is derived from an EMBL/GenBank/DDBJ whole genome shotgun (WGS) entry which is preliminary data.</text>
</comment>
<name>A0A4C1U8C7_EUMVA</name>
<evidence type="ECO:0000313" key="3">
    <source>
        <dbReference type="Proteomes" id="UP000299102"/>
    </source>
</evidence>
<sequence length="175" mass="20036">MQTLRSRGSMLHRDNAPFQTATSERQYPACAAPLTSSPWAEIPTRRGSMRPLSLFYWDASADGVEERSLVPHSRSHARLRRHATMSHAFSRPVEGTVLREVQVCRSLRISRVSSFDKRRVRPNLCKDFATSDEAEDTSLRRRQILGYQRILSRRTSLTPTVFQATRRHRVADVSA</sequence>
<keyword evidence="3" id="KW-1185">Reference proteome</keyword>
<evidence type="ECO:0000256" key="1">
    <source>
        <dbReference type="SAM" id="MobiDB-lite"/>
    </source>
</evidence>
<organism evidence="2 3">
    <name type="scientific">Eumeta variegata</name>
    <name type="common">Bagworm moth</name>
    <name type="synonym">Eumeta japonica</name>
    <dbReference type="NCBI Taxonomy" id="151549"/>
    <lineage>
        <taxon>Eukaryota</taxon>
        <taxon>Metazoa</taxon>
        <taxon>Ecdysozoa</taxon>
        <taxon>Arthropoda</taxon>
        <taxon>Hexapoda</taxon>
        <taxon>Insecta</taxon>
        <taxon>Pterygota</taxon>
        <taxon>Neoptera</taxon>
        <taxon>Endopterygota</taxon>
        <taxon>Lepidoptera</taxon>
        <taxon>Glossata</taxon>
        <taxon>Ditrysia</taxon>
        <taxon>Tineoidea</taxon>
        <taxon>Psychidae</taxon>
        <taxon>Oiketicinae</taxon>
        <taxon>Eumeta</taxon>
    </lineage>
</organism>